<gene>
    <name evidence="1" type="ORF">J1N35_011693</name>
</gene>
<evidence type="ECO:0000313" key="2">
    <source>
        <dbReference type="Proteomes" id="UP000828251"/>
    </source>
</evidence>
<proteinExistence type="predicted"/>
<feature type="non-terminal residue" evidence="1">
    <location>
        <position position="1"/>
    </location>
</feature>
<dbReference type="Proteomes" id="UP000828251">
    <property type="component" value="Unassembled WGS sequence"/>
</dbReference>
<dbReference type="OrthoDB" id="999913at2759"/>
<comment type="caution">
    <text evidence="1">The sequence shown here is derived from an EMBL/GenBank/DDBJ whole genome shotgun (WGS) entry which is preliminary data.</text>
</comment>
<sequence>GVEPENKFTTPVLSIHALKGSQGHNTMRLAAIINHQEVITLVDLRSTYNFVNHKLTKRLYLPIEPEEQLK</sequence>
<accession>A0A9D4ADL2</accession>
<protein>
    <recommendedName>
        <fullName evidence="3">Reverse transcriptase domain-containing protein</fullName>
    </recommendedName>
</protein>
<dbReference type="EMBL" id="JAIQCV010000004">
    <property type="protein sequence ID" value="KAH1107925.1"/>
    <property type="molecule type" value="Genomic_DNA"/>
</dbReference>
<reference evidence="1 2" key="1">
    <citation type="journal article" date="2021" name="Plant Biotechnol. J.">
        <title>Multi-omics assisted identification of the key and species-specific regulatory components of drought-tolerant mechanisms in Gossypium stocksii.</title>
        <authorList>
            <person name="Yu D."/>
            <person name="Ke L."/>
            <person name="Zhang D."/>
            <person name="Wu Y."/>
            <person name="Sun Y."/>
            <person name="Mei J."/>
            <person name="Sun J."/>
            <person name="Sun Y."/>
        </authorList>
    </citation>
    <scope>NUCLEOTIDE SEQUENCE [LARGE SCALE GENOMIC DNA]</scope>
    <source>
        <strain evidence="2">cv. E1</strain>
        <tissue evidence="1">Leaf</tissue>
    </source>
</reference>
<name>A0A9D4ADL2_9ROSI</name>
<feature type="non-terminal residue" evidence="1">
    <location>
        <position position="70"/>
    </location>
</feature>
<dbReference type="AlphaFoldDB" id="A0A9D4ADL2"/>
<evidence type="ECO:0000313" key="1">
    <source>
        <dbReference type="EMBL" id="KAH1107925.1"/>
    </source>
</evidence>
<keyword evidence="2" id="KW-1185">Reference proteome</keyword>
<evidence type="ECO:0008006" key="3">
    <source>
        <dbReference type="Google" id="ProtNLM"/>
    </source>
</evidence>
<organism evidence="1 2">
    <name type="scientific">Gossypium stocksii</name>
    <dbReference type="NCBI Taxonomy" id="47602"/>
    <lineage>
        <taxon>Eukaryota</taxon>
        <taxon>Viridiplantae</taxon>
        <taxon>Streptophyta</taxon>
        <taxon>Embryophyta</taxon>
        <taxon>Tracheophyta</taxon>
        <taxon>Spermatophyta</taxon>
        <taxon>Magnoliopsida</taxon>
        <taxon>eudicotyledons</taxon>
        <taxon>Gunneridae</taxon>
        <taxon>Pentapetalae</taxon>
        <taxon>rosids</taxon>
        <taxon>malvids</taxon>
        <taxon>Malvales</taxon>
        <taxon>Malvaceae</taxon>
        <taxon>Malvoideae</taxon>
        <taxon>Gossypium</taxon>
    </lineage>
</organism>